<dbReference type="Proteomes" id="UP000183945">
    <property type="component" value="Unassembled WGS sequence"/>
</dbReference>
<dbReference type="PROSITE" id="PS51257">
    <property type="entry name" value="PROKAR_LIPOPROTEIN"/>
    <property type="match status" value="1"/>
</dbReference>
<evidence type="ECO:0000256" key="1">
    <source>
        <dbReference type="SAM" id="SignalP"/>
    </source>
</evidence>
<evidence type="ECO:0000259" key="2">
    <source>
        <dbReference type="Pfam" id="PF04784"/>
    </source>
</evidence>
<proteinExistence type="predicted"/>
<evidence type="ECO:0000313" key="3">
    <source>
        <dbReference type="EMBL" id="SHG24036.1"/>
    </source>
</evidence>
<protein>
    <recommendedName>
        <fullName evidence="2">DUF547 domain-containing protein</fullName>
    </recommendedName>
</protein>
<keyword evidence="4" id="KW-1185">Reference proteome</keyword>
<reference evidence="4" key="1">
    <citation type="submission" date="2016-11" db="EMBL/GenBank/DDBJ databases">
        <authorList>
            <person name="Varghese N."/>
            <person name="Submissions S."/>
        </authorList>
    </citation>
    <scope>NUCLEOTIDE SEQUENCE [LARGE SCALE GENOMIC DNA]</scope>
    <source>
        <strain evidence="4">DSM 24579</strain>
    </source>
</reference>
<organism evidence="3 4">
    <name type="scientific">Salegentibacter echinorum</name>
    <dbReference type="NCBI Taxonomy" id="1073325"/>
    <lineage>
        <taxon>Bacteria</taxon>
        <taxon>Pseudomonadati</taxon>
        <taxon>Bacteroidota</taxon>
        <taxon>Flavobacteriia</taxon>
        <taxon>Flavobacteriales</taxon>
        <taxon>Flavobacteriaceae</taxon>
        <taxon>Salegentibacter</taxon>
    </lineage>
</organism>
<dbReference type="EMBL" id="FQVT01000007">
    <property type="protein sequence ID" value="SHG24036.1"/>
    <property type="molecule type" value="Genomic_DNA"/>
</dbReference>
<feature type="domain" description="DUF547" evidence="2">
    <location>
        <begin position="103"/>
        <end position="207"/>
    </location>
</feature>
<name>A0A1M5I6M5_SALEC</name>
<dbReference type="STRING" id="1073325.SAMN05444483_1073"/>
<sequence>MKQNISKTFRSLSLGFILFAFTSCNLLSAAGLSDKGLSNKKVPEKLTSTTANSAVNLDHSLWTKLLQKHVDKSGDVDYKAFKDDKKQLEEYLSMLSKNKPGKDWSVQEQLAYYINLYNAHTVALILENYPLKSIKDIESPWTKAIVAVGDKKLALGGIENSILRKMNEPRIHFAINCASISCPKLLNEAYTAAKINEQLDEVTREFINSDKNKIGENAAKLSAIFDWYKKDFITKKIKSVREYVNQYSDIKINKGATISYKSYNWNLNEQK</sequence>
<evidence type="ECO:0000313" key="4">
    <source>
        <dbReference type="Proteomes" id="UP000183945"/>
    </source>
</evidence>
<dbReference type="Pfam" id="PF04784">
    <property type="entry name" value="DUF547"/>
    <property type="match status" value="1"/>
</dbReference>
<feature type="signal peptide" evidence="1">
    <location>
        <begin position="1"/>
        <end position="29"/>
    </location>
</feature>
<dbReference type="PANTHER" id="PTHR46361">
    <property type="entry name" value="ELECTRON CARRIER/ PROTEIN DISULFIDE OXIDOREDUCTASE"/>
    <property type="match status" value="1"/>
</dbReference>
<dbReference type="AlphaFoldDB" id="A0A1M5I6M5"/>
<dbReference type="InterPro" id="IPR006869">
    <property type="entry name" value="DUF547"/>
</dbReference>
<dbReference type="PANTHER" id="PTHR46361:SF3">
    <property type="entry name" value="ELECTRON CARRIER_ PROTEIN DISULFIDE OXIDOREDUCTASE"/>
    <property type="match status" value="1"/>
</dbReference>
<dbReference type="RefSeq" id="WP_072879840.1">
    <property type="nucleotide sequence ID" value="NZ_FQVT01000007.1"/>
</dbReference>
<gene>
    <name evidence="3" type="ORF">SAMN05444483_1073</name>
</gene>
<feature type="chain" id="PRO_5012499901" description="DUF547 domain-containing protein" evidence="1">
    <location>
        <begin position="30"/>
        <end position="271"/>
    </location>
</feature>
<accession>A0A1M5I6M5</accession>
<dbReference type="OrthoDB" id="526867at2"/>
<keyword evidence="1" id="KW-0732">Signal</keyword>